<dbReference type="Pfam" id="PF02453">
    <property type="entry name" value="Reticulon"/>
    <property type="match status" value="1"/>
</dbReference>
<organism evidence="9">
    <name type="scientific">Chlamydomonas leiostraca</name>
    <dbReference type="NCBI Taxonomy" id="1034604"/>
    <lineage>
        <taxon>Eukaryota</taxon>
        <taxon>Viridiplantae</taxon>
        <taxon>Chlorophyta</taxon>
        <taxon>core chlorophytes</taxon>
        <taxon>Chlorophyceae</taxon>
        <taxon>CS clade</taxon>
        <taxon>Chlamydomonadales</taxon>
        <taxon>Chlamydomonadaceae</taxon>
        <taxon>Chlamydomonas</taxon>
    </lineage>
</organism>
<name>A0A7S0RQ73_9CHLO</name>
<reference evidence="9" key="1">
    <citation type="submission" date="2021-01" db="EMBL/GenBank/DDBJ databases">
        <authorList>
            <person name="Corre E."/>
            <person name="Pelletier E."/>
            <person name="Niang G."/>
            <person name="Scheremetjew M."/>
            <person name="Finn R."/>
            <person name="Kale V."/>
            <person name="Holt S."/>
            <person name="Cochrane G."/>
            <person name="Meng A."/>
            <person name="Brown T."/>
            <person name="Cohen L."/>
        </authorList>
    </citation>
    <scope>NUCLEOTIDE SEQUENCE</scope>
    <source>
        <strain evidence="9">SAG 11-49</strain>
    </source>
</reference>
<comment type="subcellular location">
    <subcellularLocation>
        <location evidence="1 6">Endoplasmic reticulum membrane</location>
        <topology evidence="1 6">Multi-pass membrane protein</topology>
    </subcellularLocation>
</comment>
<evidence type="ECO:0000256" key="6">
    <source>
        <dbReference type="RuleBase" id="RU363132"/>
    </source>
</evidence>
<keyword evidence="5" id="KW-0472">Membrane</keyword>
<dbReference type="InterPro" id="IPR003388">
    <property type="entry name" value="Reticulon"/>
</dbReference>
<evidence type="ECO:0000256" key="4">
    <source>
        <dbReference type="ARBA" id="ARBA00022989"/>
    </source>
</evidence>
<evidence type="ECO:0000256" key="2">
    <source>
        <dbReference type="ARBA" id="ARBA00022692"/>
    </source>
</evidence>
<dbReference type="AlphaFoldDB" id="A0A7S0RQ73"/>
<evidence type="ECO:0000259" key="8">
    <source>
        <dbReference type="PROSITE" id="PS50845"/>
    </source>
</evidence>
<evidence type="ECO:0000256" key="1">
    <source>
        <dbReference type="ARBA" id="ARBA00004477"/>
    </source>
</evidence>
<evidence type="ECO:0000256" key="7">
    <source>
        <dbReference type="SAM" id="MobiDB-lite"/>
    </source>
</evidence>
<feature type="compositionally biased region" description="Low complexity" evidence="7">
    <location>
        <begin position="83"/>
        <end position="92"/>
    </location>
</feature>
<protein>
    <recommendedName>
        <fullName evidence="6">Reticulon-like protein</fullName>
    </recommendedName>
</protein>
<evidence type="ECO:0000256" key="5">
    <source>
        <dbReference type="ARBA" id="ARBA00023136"/>
    </source>
</evidence>
<keyword evidence="2" id="KW-0812">Transmembrane</keyword>
<feature type="region of interest" description="Disordered" evidence="7">
    <location>
        <begin position="49"/>
        <end position="107"/>
    </location>
</feature>
<proteinExistence type="predicted"/>
<gene>
    <name evidence="9" type="ORF">CLEI1391_LOCUS11697</name>
</gene>
<dbReference type="EMBL" id="HBFB01020852">
    <property type="protein sequence ID" value="CAD8684300.1"/>
    <property type="molecule type" value="Transcribed_RNA"/>
</dbReference>
<sequence>MVEGSPVSSPAAKGSTFGAMVSDLASSPKQAASAASSVTKQAVDAIESAVDSSTKGFGSPAPPSPLDHSAKQLDFDLKQGEKPVPATPATPVLPNSTKPSSGEDEEGEVDYNAFIRDTLLWTHRVRSGLYLLSGVAVILVAHRAATSRLTLVTGVCYAALAQLALNFVRALSAPALQARCTWGDSAWTYGAIHYFGSALKAAAAVHDAHCMGSDPAKTLRIGALLWAVSLGARTLSTTHLALALYVAAFTLPKAYTMFRSKIDGVTGKAFGQAKAQFDKLDVRARAAAVVLPLLLAGYALSRLDLAIALFLLAVYGRCWLTPSGVAALENRVVKPLTATTTKVGGTVSRLVGQAAAKYELTPTPTKAKRE</sequence>
<keyword evidence="3 6" id="KW-0256">Endoplasmic reticulum</keyword>
<keyword evidence="4" id="KW-1133">Transmembrane helix</keyword>
<feature type="domain" description="Reticulon" evidence="8">
    <location>
        <begin position="115"/>
        <end position="280"/>
    </location>
</feature>
<evidence type="ECO:0000313" key="9">
    <source>
        <dbReference type="EMBL" id="CAD8684300.1"/>
    </source>
</evidence>
<dbReference type="PROSITE" id="PS50845">
    <property type="entry name" value="RETICULON"/>
    <property type="match status" value="1"/>
</dbReference>
<evidence type="ECO:0000256" key="3">
    <source>
        <dbReference type="ARBA" id="ARBA00022824"/>
    </source>
</evidence>
<accession>A0A7S0RQ73</accession>
<feature type="compositionally biased region" description="Basic and acidic residues" evidence="7">
    <location>
        <begin position="68"/>
        <end position="81"/>
    </location>
</feature>
<dbReference type="GO" id="GO:0005789">
    <property type="term" value="C:endoplasmic reticulum membrane"/>
    <property type="evidence" value="ECO:0007669"/>
    <property type="project" value="UniProtKB-SubCell"/>
</dbReference>